<feature type="domain" description="Rad50/SbcC-type AAA" evidence="5">
    <location>
        <begin position="5"/>
        <end position="248"/>
    </location>
</feature>
<dbReference type="InterPro" id="IPR027417">
    <property type="entry name" value="P-loop_NTPase"/>
</dbReference>
<name>A0A2N6UK70_9FIRM</name>
<dbReference type="RefSeq" id="WP_102197358.1">
    <property type="nucleotide sequence ID" value="NZ_PNHP01000001.1"/>
</dbReference>
<keyword evidence="6" id="KW-0269">Exonuclease</keyword>
<dbReference type="GeneID" id="84577661"/>
<keyword evidence="4" id="KW-0175">Coiled coil</keyword>
<dbReference type="Pfam" id="PF13476">
    <property type="entry name" value="AAA_23"/>
    <property type="match status" value="1"/>
</dbReference>
<organism evidence="6 7">
    <name type="scientific">Anaerococcus hydrogenalis</name>
    <dbReference type="NCBI Taxonomy" id="33029"/>
    <lineage>
        <taxon>Bacteria</taxon>
        <taxon>Bacillati</taxon>
        <taxon>Bacillota</taxon>
        <taxon>Tissierellia</taxon>
        <taxon>Tissierellales</taxon>
        <taxon>Peptoniphilaceae</taxon>
        <taxon>Anaerococcus</taxon>
    </lineage>
</organism>
<evidence type="ECO:0000256" key="1">
    <source>
        <dbReference type="ARBA" id="ARBA00006930"/>
    </source>
</evidence>
<dbReference type="Gene3D" id="3.40.50.300">
    <property type="entry name" value="P-loop containing nucleotide triphosphate hydrolases"/>
    <property type="match status" value="2"/>
</dbReference>
<evidence type="ECO:0000259" key="5">
    <source>
        <dbReference type="Pfam" id="PF13476"/>
    </source>
</evidence>
<dbReference type="Proteomes" id="UP000235658">
    <property type="component" value="Unassembled WGS sequence"/>
</dbReference>
<dbReference type="EMBL" id="PNHP01000001">
    <property type="protein sequence ID" value="PMC82250.1"/>
    <property type="molecule type" value="Genomic_DNA"/>
</dbReference>
<evidence type="ECO:0000313" key="6">
    <source>
        <dbReference type="EMBL" id="PMC82250.1"/>
    </source>
</evidence>
<dbReference type="SUPFAM" id="SSF52540">
    <property type="entry name" value="P-loop containing nucleoside triphosphate hydrolases"/>
    <property type="match status" value="2"/>
</dbReference>
<keyword evidence="6" id="KW-0378">Hydrolase</keyword>
<evidence type="ECO:0000256" key="3">
    <source>
        <dbReference type="ARBA" id="ARBA00013368"/>
    </source>
</evidence>
<dbReference type="AlphaFoldDB" id="A0A2N6UK70"/>
<dbReference type="PANTHER" id="PTHR32114">
    <property type="entry name" value="ABC TRANSPORTER ABCH.3"/>
    <property type="match status" value="1"/>
</dbReference>
<feature type="coiled-coil region" evidence="4">
    <location>
        <begin position="613"/>
        <end position="703"/>
    </location>
</feature>
<dbReference type="GO" id="GO:0004527">
    <property type="term" value="F:exonuclease activity"/>
    <property type="evidence" value="ECO:0007669"/>
    <property type="project" value="UniProtKB-KW"/>
</dbReference>
<dbReference type="PANTHER" id="PTHR32114:SF2">
    <property type="entry name" value="ABC TRANSPORTER ABCH.3"/>
    <property type="match status" value="1"/>
</dbReference>
<dbReference type="InterPro" id="IPR038729">
    <property type="entry name" value="Rad50/SbcC_AAA"/>
</dbReference>
<evidence type="ECO:0000256" key="4">
    <source>
        <dbReference type="SAM" id="Coils"/>
    </source>
</evidence>
<feature type="coiled-coil region" evidence="4">
    <location>
        <begin position="332"/>
        <end position="366"/>
    </location>
</feature>
<comment type="similarity">
    <text evidence="1">Belongs to the SMC family. SbcC subfamily.</text>
</comment>
<proteinExistence type="inferred from homology"/>
<protein>
    <recommendedName>
        <fullName evidence="3">Nuclease SbcCD subunit C</fullName>
    </recommendedName>
</protein>
<evidence type="ECO:0000256" key="2">
    <source>
        <dbReference type="ARBA" id="ARBA00011322"/>
    </source>
</evidence>
<dbReference type="Pfam" id="PF13558">
    <property type="entry name" value="SbcC_Walker_B"/>
    <property type="match status" value="1"/>
</dbReference>
<comment type="caution">
    <text evidence="6">The sequence shown here is derived from an EMBL/GenBank/DDBJ whole genome shotgun (WGS) entry which is preliminary data.</text>
</comment>
<accession>A0A2N6UK70</accession>
<comment type="subunit">
    <text evidence="2">Heterodimer of SbcC and SbcD.</text>
</comment>
<feature type="coiled-coil region" evidence="4">
    <location>
        <begin position="784"/>
        <end position="835"/>
    </location>
</feature>
<gene>
    <name evidence="6" type="ORF">CJ192_00520</name>
</gene>
<keyword evidence="6" id="KW-0540">Nuclease</keyword>
<feature type="coiled-coil region" evidence="4">
    <location>
        <begin position="407"/>
        <end position="496"/>
    </location>
</feature>
<evidence type="ECO:0000313" key="7">
    <source>
        <dbReference type="Proteomes" id="UP000235658"/>
    </source>
</evidence>
<sequence length="1020" mass="119510">MKPISLEMYGFMTYKNKTFIDFTKLYDSKIFIISGDTGSGKTSIFDAISFALFGEIQREGFIIDDLRSDFLNGNNPPTYVDFIFDLDGKKYRIKRIPKQRAKKTRANVQVGHSVEFYKYEKDKEILISDGPQKTDKKIIDLIGLNFDQLNRVMILAQGEFSKFLKSSSDEKASLLSKIFSSYIYKDIEEKLKEASKDSKKKLEFIANKLKTEVKKNDLLDENIDDEIIELKDFSKIEKVIEDLSNDLEKEFDEKNKEKNSLSKILDDKNSKLSFYEKENEQIRLFETLNLERKEILSKKDYYENLKNELDFSQKAILIKPYYENLSDNKKNYNDLEKKYYDEKDKLKIIEKNLKDLRGKLGNIEEIEKIIDQKKENIVKNDQIMKKFNELLSIEKELEKNIQNIELSKKYKEKIEGLLEEKDKTSDNIRALSDKLLDISKDLEKINDQGHKIKDELREYQSLFEKSLENDKKIKDLEKLEKELLKAESDFKNIGEKLKLAEESKKSILINEFRKDLEKNGICPICGSIYDKKIEFLEVGDFDLEKIRQDFVDLKIKLKYLDEKKSDLKNSIDNKLKNPKVYEESLNEYKKSYQDLRNLYKKNLSLSDEKNKNKKKLDQKTNLIESEIKELKNKLSKFKNLDDISDLQNKYKVKKEELDIFDKNEIEKSLEKDRLYVIEEEKRIKILNEKIKDLENKRSSSSSLILNYESDLKISKEKIIKESQIFDEKVKENFKDVGEFLKYLDLSDSLIGQKEKIHIYFEKLNNISIRIQGLREYENIEYYQTDRIKEDIENLKEKIEKTNDFLFSIRLKVEKLSESKKEINKIKISLDKSKNDDEILYKLAKVCDGSLSKVSGREKINFETFVLSYYFNKILTYANLRLRDMSDGQFKMLRKKETSDKRKNNGLDIEILDYNTGKIRSEASLSGGETFIASLALALGLSDEISGENGGIKIDTLFIDEGFGSLSDDCLEKAIRTIEKLSYDNKFIGLISHVKELKNAIDAKIEVKYSKTEGSSLKVVV</sequence>
<reference evidence="6 7" key="1">
    <citation type="submission" date="2017-09" db="EMBL/GenBank/DDBJ databases">
        <title>Bacterial strain isolated from the female urinary microbiota.</title>
        <authorList>
            <person name="Thomas-White K."/>
            <person name="Kumar N."/>
            <person name="Forster S."/>
            <person name="Putonti C."/>
            <person name="Lawley T."/>
            <person name="Wolfe A.J."/>
        </authorList>
    </citation>
    <scope>NUCLEOTIDE SEQUENCE [LARGE SCALE GENOMIC DNA]</scope>
    <source>
        <strain evidence="6 7">UMB0204</strain>
    </source>
</reference>